<protein>
    <submittedName>
        <fullName evidence="2">Uncharacterized protein</fullName>
    </submittedName>
</protein>
<dbReference type="AlphaFoldDB" id="A0A8S0Q7G4"/>
<organism evidence="2 3">
    <name type="scientific">Olea europaea subsp. europaea</name>
    <dbReference type="NCBI Taxonomy" id="158383"/>
    <lineage>
        <taxon>Eukaryota</taxon>
        <taxon>Viridiplantae</taxon>
        <taxon>Streptophyta</taxon>
        <taxon>Embryophyta</taxon>
        <taxon>Tracheophyta</taxon>
        <taxon>Spermatophyta</taxon>
        <taxon>Magnoliopsida</taxon>
        <taxon>eudicotyledons</taxon>
        <taxon>Gunneridae</taxon>
        <taxon>Pentapetalae</taxon>
        <taxon>asterids</taxon>
        <taxon>lamiids</taxon>
        <taxon>Lamiales</taxon>
        <taxon>Oleaceae</taxon>
        <taxon>Oleeae</taxon>
        <taxon>Olea</taxon>
    </lineage>
</organism>
<feature type="region of interest" description="Disordered" evidence="1">
    <location>
        <begin position="216"/>
        <end position="239"/>
    </location>
</feature>
<feature type="region of interest" description="Disordered" evidence="1">
    <location>
        <begin position="143"/>
        <end position="175"/>
    </location>
</feature>
<accession>A0A8S0Q7G4</accession>
<proteinExistence type="predicted"/>
<reference evidence="2 3" key="1">
    <citation type="submission" date="2019-12" db="EMBL/GenBank/DDBJ databases">
        <authorList>
            <person name="Alioto T."/>
            <person name="Alioto T."/>
            <person name="Gomez Garrido J."/>
        </authorList>
    </citation>
    <scope>NUCLEOTIDE SEQUENCE [LARGE SCALE GENOMIC DNA]</scope>
</reference>
<evidence type="ECO:0000256" key="1">
    <source>
        <dbReference type="SAM" id="MobiDB-lite"/>
    </source>
</evidence>
<keyword evidence="3" id="KW-1185">Reference proteome</keyword>
<name>A0A8S0Q7G4_OLEEU</name>
<gene>
    <name evidence="2" type="ORF">OLEA9_A073729</name>
</gene>
<evidence type="ECO:0000313" key="2">
    <source>
        <dbReference type="EMBL" id="CAA2962709.1"/>
    </source>
</evidence>
<feature type="non-terminal residue" evidence="2">
    <location>
        <position position="1"/>
    </location>
</feature>
<dbReference type="Gramene" id="OE9A073729T1">
    <property type="protein sequence ID" value="OE9A073729C1"/>
    <property type="gene ID" value="OE9A073729"/>
</dbReference>
<sequence length="281" mass="29588">SGHPAGGRGGGAKSEVTRAARLILRRRLCFTPGRAENCALAAVPLLAPLPRQALDPSEALGPRVCPNECRPGALAASRPIRSRPRRPLAEMIIARRPRRSGGRAWVTSARRPGPRSAHSSCQGASLLFNVAVRPSVRPSACPSACPSAGRSADGRRNANARDLGGRAGAPRREPRGRVSCLSWAAKWAKVCIRAAGGGQGCPGWSSLPVDEFGTATTTSGWPTSGPGRRASNPILPPGGRRSNRACVTLSLSLSRRALRKTIRRANLFFPAQLGRATRNAS</sequence>
<dbReference type="Proteomes" id="UP000594638">
    <property type="component" value="Unassembled WGS sequence"/>
</dbReference>
<evidence type="ECO:0000313" key="3">
    <source>
        <dbReference type="Proteomes" id="UP000594638"/>
    </source>
</evidence>
<dbReference type="EMBL" id="CACTIH010001366">
    <property type="protein sequence ID" value="CAA2962709.1"/>
    <property type="molecule type" value="Genomic_DNA"/>
</dbReference>
<comment type="caution">
    <text evidence="2">The sequence shown here is derived from an EMBL/GenBank/DDBJ whole genome shotgun (WGS) entry which is preliminary data.</text>
</comment>
<feature type="compositionally biased region" description="Low complexity" evidence="1">
    <location>
        <begin position="216"/>
        <end position="227"/>
    </location>
</feature>